<dbReference type="FunFam" id="2.60.40.420:FF:000046">
    <property type="entry name" value="Multicopper oxidase"/>
    <property type="match status" value="1"/>
</dbReference>
<keyword evidence="5" id="KW-0479">Metal-binding</keyword>
<sequence length="607" mass="66939">MLKTLVLASSLLGALAASVPGNSFTPRGAHHGSTSHHSSTTHHGSSTHHSPCHPQTSHTPHKPKPCRGNKPWNRDQWCDYDISTDYTVEPVDTGVIREYWLDISDVVVSPDGVSRTAMAVNGSIPGPTLFADWGDTMKIHVTNSLSTSLNGTSLHWHGIRQNHTNANDGVPSITQCPIAVGDTMTYTWKAEQYGSSWYHSHFALQAYQGVFGGIVINGPASANYDEDLGHIFLNDWDSQTVDELYFTSQRTGPPRLDTGLLNGTNVLGNDGDASQTGSRLNVAFKAGKSYRMRLVNAAVDTHWKFSIDNHTMTVISADLIPVQPYEATYVNIGMGQRYDIIVTANQANVADNFWMRSVPQSACSNIEAADNIKGIVYYGDSPELPTTSKHDWVDSCDDETANLIPYVSKQVSAANLDELSTASVARNSDGLFKWYLNSTTMLVDWQYPTVQSIINGTDDYDAYEDREAVIELAEADQWVYFVVATQMPIPHPIHLHGHDFFVLAQGSGTYNSTVQLNLDNPPRRDTAMLPAAGYLVMAWQTDNPGVWLMHCHIGWHTTEGFAVQFIERASEMTSAVTAGDEEQLEDVCSVWQTFKNDHMVHQEDSGV</sequence>
<evidence type="ECO:0000259" key="16">
    <source>
        <dbReference type="Pfam" id="PF07731"/>
    </source>
</evidence>
<evidence type="ECO:0000256" key="12">
    <source>
        <dbReference type="ARBA" id="ARBA00023185"/>
    </source>
</evidence>
<evidence type="ECO:0000256" key="7">
    <source>
        <dbReference type="ARBA" id="ARBA00022737"/>
    </source>
</evidence>
<feature type="domain" description="Plastocyanin-like" evidence="17">
    <location>
        <begin position="105"/>
        <end position="220"/>
    </location>
</feature>
<keyword evidence="9" id="KW-0186">Copper</keyword>
<reference evidence="18" key="1">
    <citation type="submission" date="2020-03" db="EMBL/GenBank/DDBJ databases">
        <title>Draft Genome Sequence of Cylindrodendrum hubeiense.</title>
        <authorList>
            <person name="Buettner E."/>
            <person name="Kellner H."/>
        </authorList>
    </citation>
    <scope>NUCLEOTIDE SEQUENCE</scope>
    <source>
        <strain evidence="18">IHI 201604</strain>
    </source>
</reference>
<dbReference type="InterPro" id="IPR045087">
    <property type="entry name" value="Cu-oxidase_fam"/>
</dbReference>
<dbReference type="AlphaFoldDB" id="A0A9P5HL27"/>
<feature type="domain" description="Plastocyanin-like" evidence="16">
    <location>
        <begin position="444"/>
        <end position="569"/>
    </location>
</feature>
<dbReference type="OrthoDB" id="2121828at2759"/>
<dbReference type="Pfam" id="PF07732">
    <property type="entry name" value="Cu-oxidase_3"/>
    <property type="match status" value="1"/>
</dbReference>
<evidence type="ECO:0000256" key="13">
    <source>
        <dbReference type="SAM" id="MobiDB-lite"/>
    </source>
</evidence>
<evidence type="ECO:0000256" key="11">
    <source>
        <dbReference type="ARBA" id="ARBA00023180"/>
    </source>
</evidence>
<evidence type="ECO:0000256" key="14">
    <source>
        <dbReference type="SAM" id="SignalP"/>
    </source>
</evidence>
<evidence type="ECO:0000256" key="6">
    <source>
        <dbReference type="ARBA" id="ARBA00022729"/>
    </source>
</evidence>
<evidence type="ECO:0000256" key="2">
    <source>
        <dbReference type="ARBA" id="ARBA00001935"/>
    </source>
</evidence>
<dbReference type="Proteomes" id="UP000722485">
    <property type="component" value="Unassembled WGS sequence"/>
</dbReference>
<evidence type="ECO:0000256" key="1">
    <source>
        <dbReference type="ARBA" id="ARBA00000349"/>
    </source>
</evidence>
<evidence type="ECO:0000313" key="19">
    <source>
        <dbReference type="Proteomes" id="UP000722485"/>
    </source>
</evidence>
<comment type="cofactor">
    <cofactor evidence="2">
        <name>Cu cation</name>
        <dbReference type="ChEBI" id="CHEBI:23378"/>
    </cofactor>
</comment>
<feature type="compositionally biased region" description="Low complexity" evidence="13">
    <location>
        <begin position="35"/>
        <end position="49"/>
    </location>
</feature>
<evidence type="ECO:0000256" key="3">
    <source>
        <dbReference type="ARBA" id="ARBA00010609"/>
    </source>
</evidence>
<keyword evidence="7" id="KW-0677">Repeat</keyword>
<evidence type="ECO:0000256" key="5">
    <source>
        <dbReference type="ARBA" id="ARBA00022723"/>
    </source>
</evidence>
<comment type="similarity">
    <text evidence="3">Belongs to the multicopper oxidase family.</text>
</comment>
<dbReference type="Pfam" id="PF07731">
    <property type="entry name" value="Cu-oxidase_2"/>
    <property type="match status" value="1"/>
</dbReference>
<keyword evidence="11" id="KW-0325">Glycoprotein</keyword>
<feature type="signal peptide" evidence="14">
    <location>
        <begin position="1"/>
        <end position="16"/>
    </location>
</feature>
<dbReference type="InterPro" id="IPR011707">
    <property type="entry name" value="Cu-oxidase-like_N"/>
</dbReference>
<dbReference type="SUPFAM" id="SSF49503">
    <property type="entry name" value="Cupredoxins"/>
    <property type="match status" value="3"/>
</dbReference>
<proteinExistence type="inferred from homology"/>
<dbReference type="CDD" id="cd13854">
    <property type="entry name" value="CuRO_1_MaLCC_like"/>
    <property type="match status" value="1"/>
</dbReference>
<dbReference type="CDD" id="cd13901">
    <property type="entry name" value="CuRO_3_MaLCC_like"/>
    <property type="match status" value="1"/>
</dbReference>
<dbReference type="InterPro" id="IPR001117">
    <property type="entry name" value="Cu-oxidase_2nd"/>
</dbReference>
<dbReference type="PANTHER" id="PTHR11709">
    <property type="entry name" value="MULTI-COPPER OXIDASE"/>
    <property type="match status" value="1"/>
</dbReference>
<keyword evidence="12" id="KW-0439">Lignin degradation</keyword>
<dbReference type="Gene3D" id="2.60.40.420">
    <property type="entry name" value="Cupredoxins - blue copper proteins"/>
    <property type="match status" value="3"/>
</dbReference>
<name>A0A9P5HL27_9HYPO</name>
<dbReference type="InterPro" id="IPR011706">
    <property type="entry name" value="Cu-oxidase_C"/>
</dbReference>
<evidence type="ECO:0000256" key="4">
    <source>
        <dbReference type="ARBA" id="ARBA00012297"/>
    </source>
</evidence>
<dbReference type="CDD" id="cd13880">
    <property type="entry name" value="CuRO_2_MaLCC_like"/>
    <property type="match status" value="1"/>
</dbReference>
<dbReference type="EC" id="1.10.3.2" evidence="4"/>
<accession>A0A9P5HL27</accession>
<dbReference type="GO" id="GO:0005507">
    <property type="term" value="F:copper ion binding"/>
    <property type="evidence" value="ECO:0007669"/>
    <property type="project" value="InterPro"/>
</dbReference>
<feature type="chain" id="PRO_5040192225" description="laccase" evidence="14">
    <location>
        <begin position="17"/>
        <end position="607"/>
    </location>
</feature>
<keyword evidence="8" id="KW-0560">Oxidoreductase</keyword>
<protein>
    <recommendedName>
        <fullName evidence="4">laccase</fullName>
        <ecNumber evidence="4">1.10.3.2</ecNumber>
    </recommendedName>
</protein>
<dbReference type="PANTHER" id="PTHR11709:SF502">
    <property type="entry name" value="MULTICOPPER OXIDASE"/>
    <property type="match status" value="1"/>
</dbReference>
<evidence type="ECO:0000256" key="8">
    <source>
        <dbReference type="ARBA" id="ARBA00023002"/>
    </source>
</evidence>
<comment type="catalytic activity">
    <reaction evidence="1">
        <text>4 hydroquinone + O2 = 4 benzosemiquinone + 2 H2O</text>
        <dbReference type="Rhea" id="RHEA:11276"/>
        <dbReference type="ChEBI" id="CHEBI:15377"/>
        <dbReference type="ChEBI" id="CHEBI:15379"/>
        <dbReference type="ChEBI" id="CHEBI:17594"/>
        <dbReference type="ChEBI" id="CHEBI:17977"/>
        <dbReference type="EC" id="1.10.3.2"/>
    </reaction>
</comment>
<keyword evidence="10" id="KW-1015">Disulfide bond</keyword>
<dbReference type="EMBL" id="JAANBB010000015">
    <property type="protein sequence ID" value="KAF7556011.1"/>
    <property type="molecule type" value="Genomic_DNA"/>
</dbReference>
<dbReference type="GO" id="GO:0052716">
    <property type="term" value="F:hydroquinone:oxygen oxidoreductase activity"/>
    <property type="evidence" value="ECO:0007669"/>
    <property type="project" value="UniProtKB-EC"/>
</dbReference>
<keyword evidence="19" id="KW-1185">Reference proteome</keyword>
<gene>
    <name evidence="18" type="ORF">G7Z17_g1753</name>
</gene>
<organism evidence="18 19">
    <name type="scientific">Cylindrodendrum hubeiense</name>
    <dbReference type="NCBI Taxonomy" id="595255"/>
    <lineage>
        <taxon>Eukaryota</taxon>
        <taxon>Fungi</taxon>
        <taxon>Dikarya</taxon>
        <taxon>Ascomycota</taxon>
        <taxon>Pezizomycotina</taxon>
        <taxon>Sordariomycetes</taxon>
        <taxon>Hypocreomycetidae</taxon>
        <taxon>Hypocreales</taxon>
        <taxon>Nectriaceae</taxon>
        <taxon>Cylindrodendrum</taxon>
    </lineage>
</organism>
<dbReference type="FunFam" id="2.60.40.420:FF:000038">
    <property type="entry name" value="Extracellular dihydrogeodin oxidase/laccase"/>
    <property type="match status" value="1"/>
</dbReference>
<feature type="region of interest" description="Disordered" evidence="13">
    <location>
        <begin position="25"/>
        <end position="69"/>
    </location>
</feature>
<evidence type="ECO:0000259" key="17">
    <source>
        <dbReference type="Pfam" id="PF07732"/>
    </source>
</evidence>
<comment type="caution">
    <text evidence="18">The sequence shown here is derived from an EMBL/GenBank/DDBJ whole genome shotgun (WGS) entry which is preliminary data.</text>
</comment>
<dbReference type="GO" id="GO:0046274">
    <property type="term" value="P:lignin catabolic process"/>
    <property type="evidence" value="ECO:0007669"/>
    <property type="project" value="UniProtKB-KW"/>
</dbReference>
<evidence type="ECO:0000256" key="9">
    <source>
        <dbReference type="ARBA" id="ARBA00023008"/>
    </source>
</evidence>
<dbReference type="FunFam" id="2.60.40.420:FF:000021">
    <property type="entry name" value="Extracellular dihydrogeodin oxidase/laccase"/>
    <property type="match status" value="1"/>
</dbReference>
<feature type="domain" description="Plastocyanin-like" evidence="15">
    <location>
        <begin position="231"/>
        <end position="358"/>
    </location>
</feature>
<keyword evidence="6 14" id="KW-0732">Signal</keyword>
<dbReference type="Pfam" id="PF00394">
    <property type="entry name" value="Cu-oxidase"/>
    <property type="match status" value="1"/>
</dbReference>
<dbReference type="InterPro" id="IPR008972">
    <property type="entry name" value="Cupredoxin"/>
</dbReference>
<evidence type="ECO:0000259" key="15">
    <source>
        <dbReference type="Pfam" id="PF00394"/>
    </source>
</evidence>
<evidence type="ECO:0000256" key="10">
    <source>
        <dbReference type="ARBA" id="ARBA00023157"/>
    </source>
</evidence>
<evidence type="ECO:0000313" key="18">
    <source>
        <dbReference type="EMBL" id="KAF7556011.1"/>
    </source>
</evidence>